<proteinExistence type="predicted"/>
<evidence type="ECO:0000313" key="3">
    <source>
        <dbReference type="EMBL" id="CAB4832898.1"/>
    </source>
</evidence>
<dbReference type="EMBL" id="CAESGF010000005">
    <property type="protein sequence ID" value="CAB4363308.1"/>
    <property type="molecule type" value="Genomic_DNA"/>
</dbReference>
<dbReference type="Gene3D" id="3.30.420.150">
    <property type="entry name" value="Exopolyphosphatase. Domain 2"/>
    <property type="match status" value="1"/>
</dbReference>
<dbReference type="EMBL" id="CAFBOL010000003">
    <property type="protein sequence ID" value="CAB4971740.1"/>
    <property type="molecule type" value="Genomic_DNA"/>
</dbReference>
<dbReference type="AlphaFoldDB" id="A0A6J7LSL8"/>
<gene>
    <name evidence="2" type="ORF">UFOPK2656_02152</name>
    <name evidence="3" type="ORF">UFOPK3099_02276</name>
    <name evidence="4" type="ORF">UFOPK3267_01051</name>
    <name evidence="5" type="ORF">UFOPK3651_01209</name>
    <name evidence="6" type="ORF">UFOPK3931_00178</name>
    <name evidence="1" type="ORF">UFOPK4189_01090</name>
</gene>
<evidence type="ECO:0000313" key="4">
    <source>
        <dbReference type="EMBL" id="CAB4850014.1"/>
    </source>
</evidence>
<protein>
    <submittedName>
        <fullName evidence="6">Unannotated protein</fullName>
    </submittedName>
</protein>
<name>A0A6J7LSL8_9ZZZZ</name>
<accession>A0A6J7LSL8</accession>
<reference evidence="6" key="1">
    <citation type="submission" date="2020-05" db="EMBL/GenBank/DDBJ databases">
        <authorList>
            <person name="Chiriac C."/>
            <person name="Salcher M."/>
            <person name="Ghai R."/>
            <person name="Kavagutti S V."/>
        </authorList>
    </citation>
    <scope>NUCLEOTIDE SEQUENCE</scope>
</reference>
<evidence type="ECO:0000313" key="6">
    <source>
        <dbReference type="EMBL" id="CAB4971740.1"/>
    </source>
</evidence>
<evidence type="ECO:0000313" key="1">
    <source>
        <dbReference type="EMBL" id="CAB4363308.1"/>
    </source>
</evidence>
<evidence type="ECO:0000313" key="2">
    <source>
        <dbReference type="EMBL" id="CAB4731548.1"/>
    </source>
</evidence>
<organism evidence="6">
    <name type="scientific">freshwater metagenome</name>
    <dbReference type="NCBI Taxonomy" id="449393"/>
    <lineage>
        <taxon>unclassified sequences</taxon>
        <taxon>metagenomes</taxon>
        <taxon>ecological metagenomes</taxon>
    </lineage>
</organism>
<dbReference type="EMBL" id="CAFBIY010000045">
    <property type="protein sequence ID" value="CAB4850014.1"/>
    <property type="molecule type" value="Genomic_DNA"/>
</dbReference>
<dbReference type="EMBL" id="CAEZYF010000014">
    <property type="protein sequence ID" value="CAB4731548.1"/>
    <property type="molecule type" value="Genomic_DNA"/>
</dbReference>
<evidence type="ECO:0000313" key="5">
    <source>
        <dbReference type="EMBL" id="CAB4926589.1"/>
    </source>
</evidence>
<dbReference type="EMBL" id="CAFAAV010000215">
    <property type="protein sequence ID" value="CAB4832898.1"/>
    <property type="molecule type" value="Genomic_DNA"/>
</dbReference>
<sequence>MSLVLRIHLGEHDSTYSVHDQQYTVPIGADTLAAMVVGDPPLPEELTNAIGLLLDHLEDVTREVPAADLADVVEISGPGLDTIVAVEVGGRATLPFTLSRAAAEDVFRTLVTESLSDRLNNPGLPAEQAQRVLGVSCAVVAVFRGLRLDEVVVVSN</sequence>
<dbReference type="EMBL" id="CAFBMT010000005">
    <property type="protein sequence ID" value="CAB4926589.1"/>
    <property type="molecule type" value="Genomic_DNA"/>
</dbReference>